<gene>
    <name evidence="2" type="ORF">NDU88_001427</name>
</gene>
<name>A0AAV7NAQ0_PLEWA</name>
<dbReference type="Proteomes" id="UP001066276">
    <property type="component" value="Chromosome 8"/>
</dbReference>
<dbReference type="EMBL" id="JANPWB010000012">
    <property type="protein sequence ID" value="KAJ1113172.1"/>
    <property type="molecule type" value="Genomic_DNA"/>
</dbReference>
<feature type="compositionally biased region" description="Low complexity" evidence="1">
    <location>
        <begin position="43"/>
        <end position="53"/>
    </location>
</feature>
<keyword evidence="3" id="KW-1185">Reference proteome</keyword>
<proteinExistence type="predicted"/>
<evidence type="ECO:0000313" key="2">
    <source>
        <dbReference type="EMBL" id="KAJ1113172.1"/>
    </source>
</evidence>
<comment type="caution">
    <text evidence="2">The sequence shown here is derived from an EMBL/GenBank/DDBJ whole genome shotgun (WGS) entry which is preliminary data.</text>
</comment>
<feature type="region of interest" description="Disordered" evidence="1">
    <location>
        <begin position="28"/>
        <end position="67"/>
    </location>
</feature>
<organism evidence="2 3">
    <name type="scientific">Pleurodeles waltl</name>
    <name type="common">Iberian ribbed newt</name>
    <dbReference type="NCBI Taxonomy" id="8319"/>
    <lineage>
        <taxon>Eukaryota</taxon>
        <taxon>Metazoa</taxon>
        <taxon>Chordata</taxon>
        <taxon>Craniata</taxon>
        <taxon>Vertebrata</taxon>
        <taxon>Euteleostomi</taxon>
        <taxon>Amphibia</taxon>
        <taxon>Batrachia</taxon>
        <taxon>Caudata</taxon>
        <taxon>Salamandroidea</taxon>
        <taxon>Salamandridae</taxon>
        <taxon>Pleurodelinae</taxon>
        <taxon>Pleurodeles</taxon>
    </lineage>
</organism>
<dbReference type="AlphaFoldDB" id="A0AAV7NAQ0"/>
<evidence type="ECO:0000313" key="3">
    <source>
        <dbReference type="Proteomes" id="UP001066276"/>
    </source>
</evidence>
<evidence type="ECO:0000256" key="1">
    <source>
        <dbReference type="SAM" id="MobiDB-lite"/>
    </source>
</evidence>
<accession>A0AAV7NAQ0</accession>
<sequence>MMCSGPRVQWWLGAADWANGCGICGPSVQQRRATPHRERRPPGGRSHPGGSQRRVGKREQWQGEEPGLCRGPLDCDGRAWRAQTQKKKLLLGPLAPL</sequence>
<protein>
    <submittedName>
        <fullName evidence="2">Uncharacterized protein</fullName>
    </submittedName>
</protein>
<reference evidence="2" key="1">
    <citation type="journal article" date="2022" name="bioRxiv">
        <title>Sequencing and chromosome-scale assembly of the giantPleurodeles waltlgenome.</title>
        <authorList>
            <person name="Brown T."/>
            <person name="Elewa A."/>
            <person name="Iarovenko S."/>
            <person name="Subramanian E."/>
            <person name="Araus A.J."/>
            <person name="Petzold A."/>
            <person name="Susuki M."/>
            <person name="Suzuki K.-i.T."/>
            <person name="Hayashi T."/>
            <person name="Toyoda A."/>
            <person name="Oliveira C."/>
            <person name="Osipova E."/>
            <person name="Leigh N.D."/>
            <person name="Simon A."/>
            <person name="Yun M.H."/>
        </authorList>
    </citation>
    <scope>NUCLEOTIDE SEQUENCE</scope>
    <source>
        <strain evidence="2">20211129_DDA</strain>
        <tissue evidence="2">Liver</tissue>
    </source>
</reference>